<sequence>MAESPTPLAIRPLGAVELYSSSRHPLGLYRCVVLTGRYTNPPPGTNADAAVFAALSRLVSAHPMLRVGIIGEDTDAAHFSHVAEVDLQKHVGFRTLPAGGHGYEAGLEAVHAWCHDQLWPDIETRPPWRVIVVRPEGGEPFEDIVFAFHHSLMDGTSAKNFHEQLVEALNEPSAEVEPPHILQFPNPPVLPEAQETVIPYTNGKLLIGRALWGEFAPAFLQPAKPPIWSGEPIDLKRPHQARVRAVDITPAVVSSMLTQSRSHSASIASLLHALCLVSMARRIPVQDGQAFTASTPVNARPYMAATANPALKDSFRVMISSVTHEYSAAEVDALRRPDADLDALIWHHAQVVKNEIRTRAATLPADDPTSLLKLISNWSSHWHKKNGQPRGGSWEISSLGAMRADTSTNRPSQRRISRVLFTNGIMVAGEPLSISVASSPGGELTAGISWNAGVVPDELMEGLAEDLLAYTTRLHKTGKFTA</sequence>
<comment type="caution">
    <text evidence="1">The sequence shown here is derived from an EMBL/GenBank/DDBJ whole genome shotgun (WGS) entry which is preliminary data.</text>
</comment>
<reference evidence="1" key="1">
    <citation type="journal article" date="2021" name="Nat. Commun.">
        <title>Genetic determinants of endophytism in the Arabidopsis root mycobiome.</title>
        <authorList>
            <person name="Mesny F."/>
            <person name="Miyauchi S."/>
            <person name="Thiergart T."/>
            <person name="Pickel B."/>
            <person name="Atanasova L."/>
            <person name="Karlsson M."/>
            <person name="Huettel B."/>
            <person name="Barry K.W."/>
            <person name="Haridas S."/>
            <person name="Chen C."/>
            <person name="Bauer D."/>
            <person name="Andreopoulos W."/>
            <person name="Pangilinan J."/>
            <person name="LaButti K."/>
            <person name="Riley R."/>
            <person name="Lipzen A."/>
            <person name="Clum A."/>
            <person name="Drula E."/>
            <person name="Henrissat B."/>
            <person name="Kohler A."/>
            <person name="Grigoriev I.V."/>
            <person name="Martin F.M."/>
            <person name="Hacquard S."/>
        </authorList>
    </citation>
    <scope>NUCLEOTIDE SEQUENCE</scope>
    <source>
        <strain evidence="1">MPI-CAGE-AT-0147</strain>
    </source>
</reference>
<dbReference type="GO" id="GO:0008080">
    <property type="term" value="F:N-acetyltransferase activity"/>
    <property type="evidence" value="ECO:0007669"/>
    <property type="project" value="TreeGrafter"/>
</dbReference>
<dbReference type="SUPFAM" id="SSF52777">
    <property type="entry name" value="CoA-dependent acyltransferases"/>
    <property type="match status" value="2"/>
</dbReference>
<dbReference type="Pfam" id="PF07247">
    <property type="entry name" value="AATase"/>
    <property type="match status" value="1"/>
</dbReference>
<dbReference type="PANTHER" id="PTHR28037">
    <property type="entry name" value="ALCOHOL O-ACETYLTRANSFERASE 1-RELATED"/>
    <property type="match status" value="1"/>
</dbReference>
<proteinExistence type="predicted"/>
<dbReference type="Proteomes" id="UP000738349">
    <property type="component" value="Unassembled WGS sequence"/>
</dbReference>
<evidence type="ECO:0000313" key="2">
    <source>
        <dbReference type="Proteomes" id="UP000738349"/>
    </source>
</evidence>
<dbReference type="EMBL" id="JAGMUV010000019">
    <property type="protein sequence ID" value="KAH7127538.1"/>
    <property type="molecule type" value="Genomic_DNA"/>
</dbReference>
<name>A0A9P9DYF4_9HYPO</name>
<dbReference type="InterPro" id="IPR010828">
    <property type="entry name" value="Atf2/Sli1-like"/>
</dbReference>
<gene>
    <name evidence="1" type="ORF">EDB81DRAFT_144030</name>
</gene>
<organism evidence="1 2">
    <name type="scientific">Dactylonectria macrodidyma</name>
    <dbReference type="NCBI Taxonomy" id="307937"/>
    <lineage>
        <taxon>Eukaryota</taxon>
        <taxon>Fungi</taxon>
        <taxon>Dikarya</taxon>
        <taxon>Ascomycota</taxon>
        <taxon>Pezizomycotina</taxon>
        <taxon>Sordariomycetes</taxon>
        <taxon>Hypocreomycetidae</taxon>
        <taxon>Hypocreales</taxon>
        <taxon>Nectriaceae</taxon>
        <taxon>Dactylonectria</taxon>
    </lineage>
</organism>
<keyword evidence="2" id="KW-1185">Reference proteome</keyword>
<dbReference type="InterPro" id="IPR023213">
    <property type="entry name" value="CAT-like_dom_sf"/>
</dbReference>
<dbReference type="InterPro" id="IPR052058">
    <property type="entry name" value="Alcohol_O-acetyltransferase"/>
</dbReference>
<protein>
    <submittedName>
        <fullName evidence="1">Alcohol acetyltransferase</fullName>
    </submittedName>
</protein>
<evidence type="ECO:0000313" key="1">
    <source>
        <dbReference type="EMBL" id="KAH7127538.1"/>
    </source>
</evidence>
<dbReference type="OrthoDB" id="2150604at2759"/>
<dbReference type="Gene3D" id="3.30.559.10">
    <property type="entry name" value="Chloramphenicol acetyltransferase-like domain"/>
    <property type="match status" value="1"/>
</dbReference>
<dbReference type="AlphaFoldDB" id="A0A9P9DYF4"/>
<dbReference type="PANTHER" id="PTHR28037:SF1">
    <property type="entry name" value="ALCOHOL O-ACETYLTRANSFERASE 1-RELATED"/>
    <property type="match status" value="1"/>
</dbReference>
<accession>A0A9P9DYF4</accession>